<dbReference type="PROSITE" id="PS51257">
    <property type="entry name" value="PROKAR_LIPOPROTEIN"/>
    <property type="match status" value="1"/>
</dbReference>
<reference evidence="3 4" key="1">
    <citation type="submission" date="2016-11" db="EMBL/GenBank/DDBJ databases">
        <authorList>
            <person name="Jaros S."/>
            <person name="Januszkiewicz K."/>
            <person name="Wedrychowicz H."/>
        </authorList>
    </citation>
    <scope>NUCLEOTIDE SEQUENCE [LARGE SCALE GENOMIC DNA]</scope>
    <source>
        <strain evidence="3 4">KHT3</strain>
    </source>
</reference>
<dbReference type="Pfam" id="PF17415">
    <property type="entry name" value="NigD_C"/>
    <property type="match status" value="1"/>
</dbReference>
<sequence>MRKQDAYKKRCWWQMILLALSLLLYSCTRDAYEKGEGKYSLMRADFAEAFVNSNKQVTSIVTDDGDELALTTPYKAKWVSKADTTYRCYLYYNKVEGKAEVLSMAKVTCPTILLPAGLSKGLITDPVKFESMWLSKTGKYLNLSLYVKTGEADDSSATQKLDIIQDKLIVHPDNKCIRHLILFHDQSNIPEYYSRQVYISVPTNKIDADSVGISINTYDNGEIIVKRRCR</sequence>
<organism evidence="3 4">
    <name type="scientific">Xylanibacter ruminicola</name>
    <name type="common">Prevotella ruminicola</name>
    <dbReference type="NCBI Taxonomy" id="839"/>
    <lineage>
        <taxon>Bacteria</taxon>
        <taxon>Pseudomonadati</taxon>
        <taxon>Bacteroidota</taxon>
        <taxon>Bacteroidia</taxon>
        <taxon>Bacteroidales</taxon>
        <taxon>Prevotellaceae</taxon>
        <taxon>Xylanibacter</taxon>
    </lineage>
</organism>
<dbReference type="OrthoDB" id="1068111at2"/>
<dbReference type="AlphaFoldDB" id="A0A1M6Y4U9"/>
<dbReference type="Gene3D" id="2.60.40.2370">
    <property type="entry name" value="NigD-like, C-terminal beta sandwich domain"/>
    <property type="match status" value="1"/>
</dbReference>
<feature type="domain" description="NigD-like C-terminal" evidence="2">
    <location>
        <begin position="122"/>
        <end position="221"/>
    </location>
</feature>
<evidence type="ECO:0000313" key="3">
    <source>
        <dbReference type="EMBL" id="SHL13281.1"/>
    </source>
</evidence>
<evidence type="ECO:0000256" key="1">
    <source>
        <dbReference type="SAM" id="SignalP"/>
    </source>
</evidence>
<dbReference type="InterPro" id="IPR035376">
    <property type="entry name" value="NigD_C"/>
</dbReference>
<proteinExistence type="predicted"/>
<dbReference type="Proteomes" id="UP000184130">
    <property type="component" value="Unassembled WGS sequence"/>
</dbReference>
<dbReference type="RefSeq" id="WP_081373274.1">
    <property type="nucleotide sequence ID" value="NZ_FRBD01000024.1"/>
</dbReference>
<keyword evidence="1" id="KW-0732">Signal</keyword>
<accession>A0A1M6Y4U9</accession>
<name>A0A1M6Y4U9_XYLRU</name>
<feature type="chain" id="PRO_5013110757" evidence="1">
    <location>
        <begin position="32"/>
        <end position="230"/>
    </location>
</feature>
<evidence type="ECO:0000313" key="4">
    <source>
        <dbReference type="Proteomes" id="UP000184130"/>
    </source>
</evidence>
<protein>
    <submittedName>
        <fullName evidence="3">NigD-like protein</fullName>
    </submittedName>
</protein>
<dbReference type="EMBL" id="FRBD01000024">
    <property type="protein sequence ID" value="SHL13281.1"/>
    <property type="molecule type" value="Genomic_DNA"/>
</dbReference>
<evidence type="ECO:0000259" key="2">
    <source>
        <dbReference type="Pfam" id="PF17415"/>
    </source>
</evidence>
<gene>
    <name evidence="3" type="ORF">SAMN05216463_12428</name>
</gene>
<feature type="signal peptide" evidence="1">
    <location>
        <begin position="1"/>
        <end position="31"/>
    </location>
</feature>
<dbReference type="InterPro" id="IPR038143">
    <property type="entry name" value="NigD-like_C_dom_sf"/>
</dbReference>